<dbReference type="Pfam" id="PF03178">
    <property type="entry name" value="CPSF_A"/>
    <property type="match status" value="1"/>
</dbReference>
<organism evidence="2 3">
    <name type="scientific">Caenorhabditis japonica</name>
    <dbReference type="NCBI Taxonomy" id="281687"/>
    <lineage>
        <taxon>Eukaryota</taxon>
        <taxon>Metazoa</taxon>
        <taxon>Ecdysozoa</taxon>
        <taxon>Nematoda</taxon>
        <taxon>Chromadorea</taxon>
        <taxon>Rhabditida</taxon>
        <taxon>Rhabditina</taxon>
        <taxon>Rhabditomorpha</taxon>
        <taxon>Rhabditoidea</taxon>
        <taxon>Rhabditidae</taxon>
        <taxon>Peloderinae</taxon>
        <taxon>Caenorhabditis</taxon>
    </lineage>
</organism>
<reference evidence="2" key="2">
    <citation type="submission" date="2022-06" db="UniProtKB">
        <authorList>
            <consortium name="EnsemblMetazoa"/>
        </authorList>
    </citation>
    <scope>IDENTIFICATION</scope>
    <source>
        <strain evidence="2">DF5081</strain>
    </source>
</reference>
<dbReference type="InterPro" id="IPR015943">
    <property type="entry name" value="WD40/YVTN_repeat-like_dom_sf"/>
</dbReference>
<feature type="domain" description="RSE1/DDB1/CPSF1 C-terminal" evidence="1">
    <location>
        <begin position="2"/>
        <end position="59"/>
    </location>
</feature>
<accession>A0A8R1ENS3</accession>
<keyword evidence="3" id="KW-1185">Reference proteome</keyword>
<dbReference type="GO" id="GO:0003676">
    <property type="term" value="F:nucleic acid binding"/>
    <property type="evidence" value="ECO:0007669"/>
    <property type="project" value="InterPro"/>
</dbReference>
<dbReference type="InterPro" id="IPR004871">
    <property type="entry name" value="RSE1/DDB1/CPSF1_C"/>
</dbReference>
<dbReference type="GO" id="GO:0005634">
    <property type="term" value="C:nucleus"/>
    <property type="evidence" value="ECO:0007669"/>
    <property type="project" value="InterPro"/>
</dbReference>
<dbReference type="AlphaFoldDB" id="A0A8R1ENS3"/>
<reference evidence="3" key="1">
    <citation type="submission" date="2010-08" db="EMBL/GenBank/DDBJ databases">
        <authorList>
            <consortium name="Caenorhabditis japonica Sequencing Consortium"/>
            <person name="Wilson R.K."/>
        </authorList>
    </citation>
    <scope>NUCLEOTIDE SEQUENCE [LARGE SCALE GENOMIC DNA]</scope>
    <source>
        <strain evidence="3">DF5081</strain>
    </source>
</reference>
<dbReference type="Gene3D" id="2.130.10.10">
    <property type="entry name" value="YVTN repeat-like/Quinoprotein amine dehydrogenase"/>
    <property type="match status" value="1"/>
</dbReference>
<evidence type="ECO:0000259" key="1">
    <source>
        <dbReference type="Pfam" id="PF03178"/>
    </source>
</evidence>
<proteinExistence type="predicted"/>
<protein>
    <submittedName>
        <fullName evidence="2">CPSF_A domain-containing protein</fullName>
    </submittedName>
</protein>
<dbReference type="Proteomes" id="UP000005237">
    <property type="component" value="Unassembled WGS sequence"/>
</dbReference>
<sequence length="82" mass="9085">DNQLVVFADDTTPRYVTCVCVLDYHTVAVADKFGNLAVVRLPEKVNEDVQDDPTVSKSVWDRGWLNGASQKVANEALVYTTI</sequence>
<evidence type="ECO:0000313" key="3">
    <source>
        <dbReference type="Proteomes" id="UP000005237"/>
    </source>
</evidence>
<name>A0A8R1ENS3_CAEJA</name>
<dbReference type="EnsemblMetazoa" id="CJA39471a.1">
    <property type="protein sequence ID" value="CJA39471a.1"/>
    <property type="gene ID" value="WBGene00215318"/>
</dbReference>
<evidence type="ECO:0000313" key="2">
    <source>
        <dbReference type="EnsemblMetazoa" id="CJA39471a.1"/>
    </source>
</evidence>